<evidence type="ECO:0000256" key="5">
    <source>
        <dbReference type="ARBA" id="ARBA00022801"/>
    </source>
</evidence>
<comment type="similarity">
    <text evidence="3">Belongs to the glycosyl hydrolase 43 family.</text>
</comment>
<protein>
    <recommendedName>
        <fullName evidence="4">arabinan endo-1,5-alpha-L-arabinosidase</fullName>
        <ecNumber evidence="4">3.2.1.99</ecNumber>
    </recommendedName>
    <alternativeName>
        <fullName evidence="7">Endo-1,5-alpha-L-arabinanase A</fullName>
    </alternativeName>
</protein>
<dbReference type="EC" id="3.2.1.99" evidence="4"/>
<evidence type="ECO:0000256" key="8">
    <source>
        <dbReference type="PIRSR" id="PIRSR606710-1"/>
    </source>
</evidence>
<evidence type="ECO:0000256" key="9">
    <source>
        <dbReference type="PIRSR" id="PIRSR606710-2"/>
    </source>
</evidence>
<evidence type="ECO:0000256" key="1">
    <source>
        <dbReference type="ARBA" id="ARBA00000375"/>
    </source>
</evidence>
<dbReference type="InterPro" id="IPR016840">
    <property type="entry name" value="Glyco_hydro_43_endo_a_Ara-ase"/>
</dbReference>
<dbReference type="PIRSF" id="PIRSF026534">
    <property type="entry name" value="Endo_alpha-L-arabinosidase"/>
    <property type="match status" value="1"/>
</dbReference>
<dbReference type="InterPro" id="IPR023296">
    <property type="entry name" value="Glyco_hydro_beta-prop_sf"/>
</dbReference>
<dbReference type="AlphaFoldDB" id="F4R742"/>
<dbReference type="eggNOG" id="ENOG502QTQG">
    <property type="taxonomic scope" value="Eukaryota"/>
</dbReference>
<dbReference type="KEGG" id="mlr:MELLADRAFT_91090"/>
<dbReference type="Gene3D" id="2.115.10.20">
    <property type="entry name" value="Glycosyl hydrolase domain, family 43"/>
    <property type="match status" value="1"/>
</dbReference>
<dbReference type="InParanoid" id="F4R742"/>
<evidence type="ECO:0000256" key="3">
    <source>
        <dbReference type="ARBA" id="ARBA00009865"/>
    </source>
</evidence>
<accession>F4R742</accession>
<feature type="chain" id="PRO_5003314862" description="arabinan endo-1,5-alpha-L-arabinosidase" evidence="10">
    <location>
        <begin position="19"/>
        <end position="305"/>
    </location>
</feature>
<keyword evidence="6" id="KW-0326">Glycosidase</keyword>
<evidence type="ECO:0000256" key="2">
    <source>
        <dbReference type="ARBA" id="ARBA00004834"/>
    </source>
</evidence>
<dbReference type="EMBL" id="GL883092">
    <property type="protein sequence ID" value="EGG11518.1"/>
    <property type="molecule type" value="Genomic_DNA"/>
</dbReference>
<evidence type="ECO:0000256" key="6">
    <source>
        <dbReference type="ARBA" id="ARBA00023295"/>
    </source>
</evidence>
<dbReference type="PANTHER" id="PTHR43301">
    <property type="entry name" value="ARABINAN ENDO-1,5-ALPHA-L-ARABINOSIDASE"/>
    <property type="match status" value="1"/>
</dbReference>
<dbReference type="GeneID" id="18935778"/>
<proteinExistence type="inferred from homology"/>
<dbReference type="OrthoDB" id="195678at2759"/>
<dbReference type="GO" id="GO:0031222">
    <property type="term" value="P:arabinan catabolic process"/>
    <property type="evidence" value="ECO:0007669"/>
    <property type="project" value="UniProtKB-UniPathway"/>
</dbReference>
<feature type="active site" description="Proton acceptor" evidence="8">
    <location>
        <position position="34"/>
    </location>
</feature>
<dbReference type="Proteomes" id="UP000001072">
    <property type="component" value="Unassembled WGS sequence"/>
</dbReference>
<dbReference type="HOGENOM" id="CLU_009397_5_1_1"/>
<organism evidence="12">
    <name type="scientific">Melampsora larici-populina (strain 98AG31 / pathotype 3-4-7)</name>
    <name type="common">Poplar leaf rust fungus</name>
    <dbReference type="NCBI Taxonomy" id="747676"/>
    <lineage>
        <taxon>Eukaryota</taxon>
        <taxon>Fungi</taxon>
        <taxon>Dikarya</taxon>
        <taxon>Basidiomycota</taxon>
        <taxon>Pucciniomycotina</taxon>
        <taxon>Pucciniomycetes</taxon>
        <taxon>Pucciniales</taxon>
        <taxon>Melampsoraceae</taxon>
        <taxon>Melampsora</taxon>
    </lineage>
</organism>
<dbReference type="SUPFAM" id="SSF75005">
    <property type="entry name" value="Arabinanase/levansucrase/invertase"/>
    <property type="match status" value="1"/>
</dbReference>
<dbReference type="VEuPathDB" id="FungiDB:MELLADRAFT_91090"/>
<dbReference type="RefSeq" id="XP_007405153.1">
    <property type="nucleotide sequence ID" value="XM_007405091.1"/>
</dbReference>
<dbReference type="InterPro" id="IPR050727">
    <property type="entry name" value="GH43_arabinanases"/>
</dbReference>
<dbReference type="STRING" id="747676.F4R742"/>
<feature type="signal peptide" evidence="10">
    <location>
        <begin position="1"/>
        <end position="18"/>
    </location>
</feature>
<comment type="pathway">
    <text evidence="2">Glycan metabolism; L-arabinan degradation.</text>
</comment>
<dbReference type="GO" id="GO:0046558">
    <property type="term" value="F:arabinan endo-1,5-alpha-L-arabinosidase activity"/>
    <property type="evidence" value="ECO:0007669"/>
    <property type="project" value="UniProtKB-EC"/>
</dbReference>
<evidence type="ECO:0000256" key="7">
    <source>
        <dbReference type="ARBA" id="ARBA00042202"/>
    </source>
</evidence>
<reference evidence="12" key="1">
    <citation type="journal article" date="2011" name="Proc. Natl. Acad. Sci. U.S.A.">
        <title>Obligate biotrophy features unraveled by the genomic analysis of rust fungi.</title>
        <authorList>
            <person name="Duplessis S."/>
            <person name="Cuomo C.A."/>
            <person name="Lin Y.-C."/>
            <person name="Aerts A."/>
            <person name="Tisserant E."/>
            <person name="Veneault-Fourrey C."/>
            <person name="Joly D.L."/>
            <person name="Hacquard S."/>
            <person name="Amselem J."/>
            <person name="Cantarel B.L."/>
            <person name="Chiu R."/>
            <person name="Coutinho P.M."/>
            <person name="Feau N."/>
            <person name="Field M."/>
            <person name="Frey P."/>
            <person name="Gelhaye E."/>
            <person name="Goldberg J."/>
            <person name="Grabherr M.G."/>
            <person name="Kodira C.D."/>
            <person name="Kohler A."/>
            <person name="Kuees U."/>
            <person name="Lindquist E.A."/>
            <person name="Lucas S.M."/>
            <person name="Mago R."/>
            <person name="Mauceli E."/>
            <person name="Morin E."/>
            <person name="Murat C."/>
            <person name="Pangilinan J.L."/>
            <person name="Park R."/>
            <person name="Pearson M."/>
            <person name="Quesneville H."/>
            <person name="Rouhier N."/>
            <person name="Sakthikumar S."/>
            <person name="Salamov A.A."/>
            <person name="Schmutz J."/>
            <person name="Selles B."/>
            <person name="Shapiro H."/>
            <person name="Tanguay P."/>
            <person name="Tuskan G.A."/>
            <person name="Henrissat B."/>
            <person name="Van de Peer Y."/>
            <person name="Rouze P."/>
            <person name="Ellis J.G."/>
            <person name="Dodds P.N."/>
            <person name="Schein J.E."/>
            <person name="Zhong S."/>
            <person name="Hamelin R.C."/>
            <person name="Grigoriev I.V."/>
            <person name="Szabo L.J."/>
            <person name="Martin F."/>
        </authorList>
    </citation>
    <scope>NUCLEOTIDE SEQUENCE [LARGE SCALE GENOMIC DNA]</scope>
    <source>
        <strain evidence="12">98AG31 / pathotype 3-4-7</strain>
    </source>
</reference>
<evidence type="ECO:0000313" key="12">
    <source>
        <dbReference type="Proteomes" id="UP000001072"/>
    </source>
</evidence>
<evidence type="ECO:0000256" key="4">
    <source>
        <dbReference type="ARBA" id="ARBA00012586"/>
    </source>
</evidence>
<comment type="catalytic activity">
    <reaction evidence="1">
        <text>Endohydrolysis of (1-&gt;5)-alpha-arabinofuranosidic linkages in (1-&gt;5)-arabinans.</text>
        <dbReference type="EC" id="3.2.1.99"/>
    </reaction>
</comment>
<keyword evidence="5 11" id="KW-0378">Hydrolase</keyword>
<evidence type="ECO:0000256" key="10">
    <source>
        <dbReference type="SAM" id="SignalP"/>
    </source>
</evidence>
<dbReference type="CDD" id="cd18831">
    <property type="entry name" value="GH43_AnAbnA-like"/>
    <property type="match status" value="1"/>
</dbReference>
<keyword evidence="10" id="KW-0732">Signal</keyword>
<sequence>MLNQCCIFFTLLFSFVYAAYPSPGPCSGQCWAHDPSLIRRKDGTWFRFNTGNKIGIWKSRSLSGPWEYAGDAFREGSSIPIKGNDFLWAPDVQFIDSKYYMTYSVSIFGSKNSAIGVATSPDMEPGSWTDLGSTALQSSEITPYNAIDSSTIMAGSGDHCLMTFGSFAGGIFQVPLSNPPTKIESNGKIKKLAHNTHGSPTGEGSYMFHHRGYYYLLYSVGRCCGYNEKMPARGEEYRIVMCRSKSPSSGFVNMKGADCAEHGGSTLLASHGDVYGPGGQCHNHEIWAIIALLPLCKSKDKNDGW</sequence>
<dbReference type="Pfam" id="PF04616">
    <property type="entry name" value="Glyco_hydro_43"/>
    <property type="match status" value="1"/>
</dbReference>
<feature type="site" description="Important for catalytic activity, responsible for pKa modulation of the active site Glu and correct orientation of both the proton donor and substrate" evidence="9">
    <location>
        <position position="148"/>
    </location>
</feature>
<gene>
    <name evidence="11" type="ORF">MELLADRAFT_91090</name>
</gene>
<dbReference type="UniPathway" id="UPA00667"/>
<feature type="active site" description="Proton donor" evidence="8">
    <location>
        <position position="203"/>
    </location>
</feature>
<dbReference type="PANTHER" id="PTHR43301:SF3">
    <property type="entry name" value="ARABINAN ENDO-1,5-ALPHA-L-ARABINOSIDASE A-RELATED"/>
    <property type="match status" value="1"/>
</dbReference>
<dbReference type="InterPro" id="IPR006710">
    <property type="entry name" value="Glyco_hydro_43"/>
</dbReference>
<evidence type="ECO:0000313" key="11">
    <source>
        <dbReference type="EMBL" id="EGG11518.1"/>
    </source>
</evidence>
<name>F4R742_MELLP</name>
<keyword evidence="12" id="KW-1185">Reference proteome</keyword>